<evidence type="ECO:0000313" key="9">
    <source>
        <dbReference type="Proteomes" id="UP001596022"/>
    </source>
</evidence>
<dbReference type="NCBIfam" id="TIGR02108">
    <property type="entry name" value="PQQ_syn_pqqB"/>
    <property type="match status" value="1"/>
</dbReference>
<evidence type="ECO:0000259" key="7">
    <source>
        <dbReference type="Pfam" id="PF12706"/>
    </source>
</evidence>
<evidence type="ECO:0000256" key="1">
    <source>
        <dbReference type="ARBA" id="ARBA00004886"/>
    </source>
</evidence>
<dbReference type="InterPro" id="IPR011842">
    <property type="entry name" value="PQQ_synth_PqqB"/>
</dbReference>
<dbReference type="EMBL" id="JBHSFW010000009">
    <property type="protein sequence ID" value="MFC4619522.1"/>
    <property type="molecule type" value="Genomic_DNA"/>
</dbReference>
<dbReference type="InterPro" id="IPR001279">
    <property type="entry name" value="Metallo-B-lactamas"/>
</dbReference>
<dbReference type="RefSeq" id="WP_376846667.1">
    <property type="nucleotide sequence ID" value="NZ_JBHSFW010000009.1"/>
</dbReference>
<dbReference type="Gene3D" id="3.60.15.10">
    <property type="entry name" value="Ribonuclease Z/Hydroxyacylglutathione hydrolase-like"/>
    <property type="match status" value="1"/>
</dbReference>
<evidence type="ECO:0000256" key="5">
    <source>
        <dbReference type="ARBA" id="ARBA00022905"/>
    </source>
</evidence>
<evidence type="ECO:0000256" key="3">
    <source>
        <dbReference type="ARBA" id="ARBA00015084"/>
    </source>
</evidence>
<dbReference type="PANTHER" id="PTHR42663">
    <property type="entry name" value="HYDROLASE C777.06C-RELATED-RELATED"/>
    <property type="match status" value="1"/>
</dbReference>
<evidence type="ECO:0000256" key="2">
    <source>
        <dbReference type="ARBA" id="ARBA00008481"/>
    </source>
</evidence>
<evidence type="ECO:0000256" key="4">
    <source>
        <dbReference type="ARBA" id="ARBA00022448"/>
    </source>
</evidence>
<dbReference type="Proteomes" id="UP001596022">
    <property type="component" value="Unassembled WGS sequence"/>
</dbReference>
<keyword evidence="4 6" id="KW-0813">Transport</keyword>
<proteinExistence type="inferred from homology"/>
<protein>
    <recommendedName>
        <fullName evidence="3 6">Coenzyme PQQ synthesis protein B</fullName>
    </recommendedName>
    <alternativeName>
        <fullName evidence="6">Pyrroloquinoline quinone biosynthesis protein B</fullName>
    </alternativeName>
</protein>
<sequence>MQVRVLGTAAGGGFPQWNCACPNCLGLRTGTIDVHPLLQSTLAVSEGGKDWYLINAGPDIHAQIESYTALYAGPGIRETPLAGVILTDAELDHTIGLLSLREGSRLTIYGTHAVRNCLQSEFPVLPMLKNYCSWQWQTVHPHLPVKVGRIPEEAFTIEAVPVSAKPPLYVHNREPNIWEVGLILQNEQSGKRLAYFPTLADITPAIEDALWRADILMVDGTFWSEDELVKVGATERGANKMGHMPIGGEAGTAERLKTFPAERKIFIHINNSNPILRKDAEERHTLEQLGFEIAYDGMELEV</sequence>
<evidence type="ECO:0000256" key="6">
    <source>
        <dbReference type="HAMAP-Rule" id="MF_00653"/>
    </source>
</evidence>
<gene>
    <name evidence="6 8" type="primary">pqqB</name>
    <name evidence="8" type="ORF">ACFO4N_12445</name>
</gene>
<dbReference type="SUPFAM" id="SSF56281">
    <property type="entry name" value="Metallo-hydrolase/oxidoreductase"/>
    <property type="match status" value="1"/>
</dbReference>
<comment type="pathway">
    <text evidence="1 6">Cofactor biosynthesis; pyrroloquinoline quinone biosynthesis.</text>
</comment>
<dbReference type="Pfam" id="PF12706">
    <property type="entry name" value="Lactamase_B_2"/>
    <property type="match status" value="1"/>
</dbReference>
<dbReference type="PANTHER" id="PTHR42663:SF7">
    <property type="entry name" value="COENZYME PQQ SYNTHESIS PROTEIN B"/>
    <property type="match status" value="1"/>
</dbReference>
<name>A0ABV9GMS0_9BACL</name>
<keyword evidence="5 6" id="KW-0884">PQQ biosynthesis</keyword>
<comment type="function">
    <text evidence="6">May be involved in the transport of PQQ or its precursor to the periplasm.</text>
</comment>
<reference evidence="9" key="1">
    <citation type="journal article" date="2019" name="Int. J. Syst. Evol. Microbiol.">
        <title>The Global Catalogue of Microorganisms (GCM) 10K type strain sequencing project: providing services to taxonomists for standard genome sequencing and annotation.</title>
        <authorList>
            <consortium name="The Broad Institute Genomics Platform"/>
            <consortium name="The Broad Institute Genome Sequencing Center for Infectious Disease"/>
            <person name="Wu L."/>
            <person name="Ma J."/>
        </authorList>
    </citation>
    <scope>NUCLEOTIDE SEQUENCE [LARGE SCALE GENOMIC DNA]</scope>
    <source>
        <strain evidence="9">CGMCC 1.16306</strain>
    </source>
</reference>
<dbReference type="InterPro" id="IPR036866">
    <property type="entry name" value="RibonucZ/Hydroxyglut_hydro"/>
</dbReference>
<organism evidence="8 9">
    <name type="scientific">Camelliibacillus cellulosilyticus</name>
    <dbReference type="NCBI Taxonomy" id="2174486"/>
    <lineage>
        <taxon>Bacteria</taxon>
        <taxon>Bacillati</taxon>
        <taxon>Bacillota</taxon>
        <taxon>Bacilli</taxon>
        <taxon>Bacillales</taxon>
        <taxon>Sporolactobacillaceae</taxon>
        <taxon>Camelliibacillus</taxon>
    </lineage>
</organism>
<feature type="domain" description="Metallo-beta-lactamase" evidence="7">
    <location>
        <begin position="51"/>
        <end position="269"/>
    </location>
</feature>
<accession>A0ABV9GMS0</accession>
<dbReference type="HAMAP" id="MF_00653">
    <property type="entry name" value="PQQ_syn_PqqB"/>
    <property type="match status" value="1"/>
</dbReference>
<evidence type="ECO:0000313" key="8">
    <source>
        <dbReference type="EMBL" id="MFC4619522.1"/>
    </source>
</evidence>
<comment type="similarity">
    <text evidence="2 6">Belongs to the PqqB family.</text>
</comment>
<comment type="caution">
    <text evidence="8">The sequence shown here is derived from an EMBL/GenBank/DDBJ whole genome shotgun (WGS) entry which is preliminary data.</text>
</comment>
<keyword evidence="9" id="KW-1185">Reference proteome</keyword>